<dbReference type="GO" id="GO:0035925">
    <property type="term" value="F:mRNA 3'-UTR AU-rich region binding"/>
    <property type="evidence" value="ECO:0007669"/>
    <property type="project" value="TreeGrafter"/>
</dbReference>
<dbReference type="SUPFAM" id="SSF50129">
    <property type="entry name" value="GroES-like"/>
    <property type="match status" value="1"/>
</dbReference>
<dbReference type="InterPro" id="IPR011032">
    <property type="entry name" value="GroES-like_sf"/>
</dbReference>
<comment type="caution">
    <text evidence="4">The sequence shown here is derived from an EMBL/GenBank/DDBJ whole genome shotgun (WGS) entry which is preliminary data.</text>
</comment>
<evidence type="ECO:0000259" key="3">
    <source>
        <dbReference type="SMART" id="SM00829"/>
    </source>
</evidence>
<dbReference type="PANTHER" id="PTHR48106:SF13">
    <property type="entry name" value="QUINONE OXIDOREDUCTASE-RELATED"/>
    <property type="match status" value="1"/>
</dbReference>
<reference evidence="4" key="1">
    <citation type="submission" date="2021-04" db="EMBL/GenBank/DDBJ databases">
        <title>Genome seq and assembly of Bacillus sp.</title>
        <authorList>
            <person name="Chhetri G."/>
        </authorList>
    </citation>
    <scope>NUCLEOTIDE SEQUENCE</scope>
    <source>
        <strain evidence="4">RG28</strain>
    </source>
</reference>
<dbReference type="PROSITE" id="PS01162">
    <property type="entry name" value="QOR_ZETA_CRYSTAL"/>
    <property type="match status" value="1"/>
</dbReference>
<dbReference type="Pfam" id="PF08240">
    <property type="entry name" value="ADH_N"/>
    <property type="match status" value="1"/>
</dbReference>
<dbReference type="AlphaFoldDB" id="A0A940SK94"/>
<proteinExistence type="predicted"/>
<dbReference type="Pfam" id="PF00107">
    <property type="entry name" value="ADH_zinc_N"/>
    <property type="match status" value="1"/>
</dbReference>
<gene>
    <name evidence="4" type="ORF">J5Y03_07390</name>
</gene>
<name>A0A940SK94_9BACI</name>
<dbReference type="SUPFAM" id="SSF51735">
    <property type="entry name" value="NAD(P)-binding Rossmann-fold domains"/>
    <property type="match status" value="1"/>
</dbReference>
<evidence type="ECO:0000256" key="1">
    <source>
        <dbReference type="ARBA" id="ARBA00022857"/>
    </source>
</evidence>
<organism evidence="4 5">
    <name type="scientific">Gottfriedia endophytica</name>
    <dbReference type="NCBI Taxonomy" id="2820819"/>
    <lineage>
        <taxon>Bacteria</taxon>
        <taxon>Bacillati</taxon>
        <taxon>Bacillota</taxon>
        <taxon>Bacilli</taxon>
        <taxon>Bacillales</taxon>
        <taxon>Bacillaceae</taxon>
        <taxon>Gottfriedia</taxon>
    </lineage>
</organism>
<keyword evidence="2" id="KW-0560">Oxidoreductase</keyword>
<protein>
    <submittedName>
        <fullName evidence="4">Zinc-binding dehydrogenase</fullName>
    </submittedName>
</protein>
<dbReference type="InterPro" id="IPR013149">
    <property type="entry name" value="ADH-like_C"/>
</dbReference>
<accession>A0A940SK94</accession>
<dbReference type="GO" id="GO:0008270">
    <property type="term" value="F:zinc ion binding"/>
    <property type="evidence" value="ECO:0007669"/>
    <property type="project" value="InterPro"/>
</dbReference>
<dbReference type="InterPro" id="IPR013154">
    <property type="entry name" value="ADH-like_N"/>
</dbReference>
<dbReference type="InterPro" id="IPR036291">
    <property type="entry name" value="NAD(P)-bd_dom_sf"/>
</dbReference>
<dbReference type="GO" id="GO:0005829">
    <property type="term" value="C:cytosol"/>
    <property type="evidence" value="ECO:0007669"/>
    <property type="project" value="TreeGrafter"/>
</dbReference>
<dbReference type="InterPro" id="IPR020843">
    <property type="entry name" value="ER"/>
</dbReference>
<feature type="domain" description="Enoyl reductase (ER)" evidence="3">
    <location>
        <begin position="10"/>
        <end position="322"/>
    </location>
</feature>
<dbReference type="PANTHER" id="PTHR48106">
    <property type="entry name" value="QUINONE OXIDOREDUCTASE PIG3-RELATED"/>
    <property type="match status" value="1"/>
</dbReference>
<sequence>MKAVVITEFGKPEVMKYIDVDLPKLTSKQVLIRVEKTSVNFADIKSRYGKKGNGNFPFIPGIDAAGVIEEIGSEVRHLKVGQRVIAFPSKGSYAKYIVADENLTFVIPDHLDFDLAAASPVVSFLSYKLLADVARIERGETVLIHSAAGGVGTTAIQLAKILGADKVIGTVGSKNKVNFALDAGADHVICYESEDFSDKVNELTDGKGANIILDSISGWVSERSLECLASYGRLVHFGNSSGAIGRFKTTDFHSSCKSVLGFSLGTTRKQRPELLKETAKHVFRYLADGSLKIKIGHHFPLSEASKAHELVENRLSTGKVLLDVKE</sequence>
<dbReference type="GO" id="GO:0003960">
    <property type="term" value="F:quinone reductase (NADPH) activity"/>
    <property type="evidence" value="ECO:0007669"/>
    <property type="project" value="TreeGrafter"/>
</dbReference>
<dbReference type="Gene3D" id="3.90.180.10">
    <property type="entry name" value="Medium-chain alcohol dehydrogenases, catalytic domain"/>
    <property type="match status" value="1"/>
</dbReference>
<dbReference type="Gene3D" id="3.40.50.720">
    <property type="entry name" value="NAD(P)-binding Rossmann-like Domain"/>
    <property type="match status" value="1"/>
</dbReference>
<dbReference type="EMBL" id="JAGIYQ010000004">
    <property type="protein sequence ID" value="MBP0725013.1"/>
    <property type="molecule type" value="Genomic_DNA"/>
</dbReference>
<dbReference type="InterPro" id="IPR002364">
    <property type="entry name" value="Quin_OxRdtase/zeta-crystal_CS"/>
</dbReference>
<dbReference type="RefSeq" id="WP_209404144.1">
    <property type="nucleotide sequence ID" value="NZ_JAGIYQ010000004.1"/>
</dbReference>
<keyword evidence="1" id="KW-0521">NADP</keyword>
<dbReference type="SMART" id="SM00829">
    <property type="entry name" value="PKS_ER"/>
    <property type="match status" value="1"/>
</dbReference>
<keyword evidence="5" id="KW-1185">Reference proteome</keyword>
<evidence type="ECO:0000313" key="4">
    <source>
        <dbReference type="EMBL" id="MBP0725013.1"/>
    </source>
</evidence>
<evidence type="ECO:0000256" key="2">
    <source>
        <dbReference type="ARBA" id="ARBA00023002"/>
    </source>
</evidence>
<dbReference type="GO" id="GO:0070402">
    <property type="term" value="F:NADPH binding"/>
    <property type="evidence" value="ECO:0007669"/>
    <property type="project" value="TreeGrafter"/>
</dbReference>
<evidence type="ECO:0000313" key="5">
    <source>
        <dbReference type="Proteomes" id="UP000682134"/>
    </source>
</evidence>
<dbReference type="Proteomes" id="UP000682134">
    <property type="component" value="Unassembled WGS sequence"/>
</dbReference>